<dbReference type="Gene3D" id="1.10.260.40">
    <property type="entry name" value="lambda repressor-like DNA-binding domains"/>
    <property type="match status" value="1"/>
</dbReference>
<reference evidence="7 8" key="1">
    <citation type="submission" date="2020-08" db="EMBL/GenBank/DDBJ databases">
        <title>Sequencing the genomes of 1000 actinobacteria strains.</title>
        <authorList>
            <person name="Klenk H.-P."/>
        </authorList>
    </citation>
    <scope>NUCLEOTIDE SEQUENCE [LARGE SCALE GENOMIC DNA]</scope>
    <source>
        <strain evidence="7 8">DSM 45486</strain>
    </source>
</reference>
<feature type="domain" description="HTH cro/C1-type" evidence="6">
    <location>
        <begin position="11"/>
        <end position="60"/>
    </location>
</feature>
<dbReference type="GO" id="GO:0000976">
    <property type="term" value="F:transcription cis-regulatory region binding"/>
    <property type="evidence" value="ECO:0007669"/>
    <property type="project" value="TreeGrafter"/>
</dbReference>
<keyword evidence="3" id="KW-0804">Transcription</keyword>
<evidence type="ECO:0000256" key="4">
    <source>
        <dbReference type="SAM" id="MobiDB-lite"/>
    </source>
</evidence>
<evidence type="ECO:0000313" key="7">
    <source>
        <dbReference type="EMBL" id="MBB5804288.1"/>
    </source>
</evidence>
<sequence length="344" mass="37124">MRGDGQAPKGEARRISIVDVAAAAGVSRQTVSNVLNGRDSYYSETTFERVTAAMQALGYQPNRAAQTLRSRRTMQIGYHIFGEQLESMQGFTLHFLQALVKAASEIDNQVLVFTHHRDDPLGVFKDLVARRTVDAVILSESRIDDARARFLAESGLPFACFGRLAADLPQQWVDVDNVAGMQPLVDLLVAEGHQRIAYLGAEGEEYWKIERLEGFTAGLARHGLRLPKASVYRGTDAAIRRRARQLLTGKNPPSAIVTGSDSVGAVVVNVAHSLGLKVGSDVAVTGFDGGAVGLLTEPTLTCARIPVERITRELVARCLRQVEGGPNDDPGQLVPTEVVRGGSA</sequence>
<proteinExistence type="predicted"/>
<keyword evidence="8" id="KW-1185">Reference proteome</keyword>
<dbReference type="GO" id="GO:0003700">
    <property type="term" value="F:DNA-binding transcription factor activity"/>
    <property type="evidence" value="ECO:0007669"/>
    <property type="project" value="TreeGrafter"/>
</dbReference>
<evidence type="ECO:0000259" key="6">
    <source>
        <dbReference type="PROSITE" id="PS50943"/>
    </source>
</evidence>
<evidence type="ECO:0000256" key="2">
    <source>
        <dbReference type="ARBA" id="ARBA00023125"/>
    </source>
</evidence>
<dbReference type="Gene3D" id="3.40.50.2300">
    <property type="match status" value="2"/>
</dbReference>
<dbReference type="RefSeq" id="WP_184922074.1">
    <property type="nucleotide sequence ID" value="NZ_JACHMO010000001.1"/>
</dbReference>
<evidence type="ECO:0000259" key="5">
    <source>
        <dbReference type="PROSITE" id="PS50932"/>
    </source>
</evidence>
<dbReference type="PANTHER" id="PTHR30146">
    <property type="entry name" value="LACI-RELATED TRANSCRIPTIONAL REPRESSOR"/>
    <property type="match status" value="1"/>
</dbReference>
<dbReference type="PANTHER" id="PTHR30146:SF109">
    <property type="entry name" value="HTH-TYPE TRANSCRIPTIONAL REGULATOR GALS"/>
    <property type="match status" value="1"/>
</dbReference>
<accession>A0A7W9HL22</accession>
<evidence type="ECO:0000256" key="1">
    <source>
        <dbReference type="ARBA" id="ARBA00023015"/>
    </source>
</evidence>
<dbReference type="InterPro" id="IPR000843">
    <property type="entry name" value="HTH_LacI"/>
</dbReference>
<dbReference type="Proteomes" id="UP000552097">
    <property type="component" value="Unassembled WGS sequence"/>
</dbReference>
<evidence type="ECO:0000256" key="3">
    <source>
        <dbReference type="ARBA" id="ARBA00023163"/>
    </source>
</evidence>
<dbReference type="SUPFAM" id="SSF47413">
    <property type="entry name" value="lambda repressor-like DNA-binding domains"/>
    <property type="match status" value="1"/>
</dbReference>
<dbReference type="InterPro" id="IPR046335">
    <property type="entry name" value="LacI/GalR-like_sensor"/>
</dbReference>
<evidence type="ECO:0000313" key="8">
    <source>
        <dbReference type="Proteomes" id="UP000552097"/>
    </source>
</evidence>
<dbReference type="PROSITE" id="PS50943">
    <property type="entry name" value="HTH_CROC1"/>
    <property type="match status" value="1"/>
</dbReference>
<keyword evidence="2 7" id="KW-0238">DNA-binding</keyword>
<organism evidence="7 8">
    <name type="scientific">Saccharothrix ecbatanensis</name>
    <dbReference type="NCBI Taxonomy" id="1105145"/>
    <lineage>
        <taxon>Bacteria</taxon>
        <taxon>Bacillati</taxon>
        <taxon>Actinomycetota</taxon>
        <taxon>Actinomycetes</taxon>
        <taxon>Pseudonocardiales</taxon>
        <taxon>Pseudonocardiaceae</taxon>
        <taxon>Saccharothrix</taxon>
    </lineage>
</organism>
<keyword evidence="1" id="KW-0805">Transcription regulation</keyword>
<name>A0A7W9HL22_9PSEU</name>
<dbReference type="EMBL" id="JACHMO010000001">
    <property type="protein sequence ID" value="MBB5804288.1"/>
    <property type="molecule type" value="Genomic_DNA"/>
</dbReference>
<feature type="domain" description="HTH lacI-type" evidence="5">
    <location>
        <begin position="15"/>
        <end position="70"/>
    </location>
</feature>
<dbReference type="InterPro" id="IPR010982">
    <property type="entry name" value="Lambda_DNA-bd_dom_sf"/>
</dbReference>
<dbReference type="CDD" id="cd01392">
    <property type="entry name" value="HTH_LacI"/>
    <property type="match status" value="1"/>
</dbReference>
<dbReference type="Pfam" id="PF13377">
    <property type="entry name" value="Peripla_BP_3"/>
    <property type="match status" value="1"/>
</dbReference>
<feature type="region of interest" description="Disordered" evidence="4">
    <location>
        <begin position="325"/>
        <end position="344"/>
    </location>
</feature>
<dbReference type="InterPro" id="IPR001387">
    <property type="entry name" value="Cro/C1-type_HTH"/>
</dbReference>
<dbReference type="InterPro" id="IPR028082">
    <property type="entry name" value="Peripla_BP_I"/>
</dbReference>
<dbReference type="SUPFAM" id="SSF53822">
    <property type="entry name" value="Periplasmic binding protein-like I"/>
    <property type="match status" value="1"/>
</dbReference>
<dbReference type="SMART" id="SM00354">
    <property type="entry name" value="HTH_LACI"/>
    <property type="match status" value="1"/>
</dbReference>
<dbReference type="PROSITE" id="PS00356">
    <property type="entry name" value="HTH_LACI_1"/>
    <property type="match status" value="1"/>
</dbReference>
<comment type="caution">
    <text evidence="7">The sequence shown here is derived from an EMBL/GenBank/DDBJ whole genome shotgun (WGS) entry which is preliminary data.</text>
</comment>
<dbReference type="Pfam" id="PF00356">
    <property type="entry name" value="LacI"/>
    <property type="match status" value="1"/>
</dbReference>
<dbReference type="AlphaFoldDB" id="A0A7W9HL22"/>
<protein>
    <submittedName>
        <fullName evidence="7">DNA-binding LacI/PurR family transcriptional regulator</fullName>
    </submittedName>
</protein>
<gene>
    <name evidence="7" type="ORF">F4560_004056</name>
</gene>
<dbReference type="PROSITE" id="PS50932">
    <property type="entry name" value="HTH_LACI_2"/>
    <property type="match status" value="1"/>
</dbReference>